<dbReference type="Pfam" id="PF13181">
    <property type="entry name" value="TPR_8"/>
    <property type="match status" value="2"/>
</dbReference>
<keyword evidence="2" id="KW-0802">TPR repeat</keyword>
<dbReference type="SUPFAM" id="SSF48452">
    <property type="entry name" value="TPR-like"/>
    <property type="match status" value="1"/>
</dbReference>
<organism evidence="3">
    <name type="scientific">hydrothermal vent metagenome</name>
    <dbReference type="NCBI Taxonomy" id="652676"/>
    <lineage>
        <taxon>unclassified sequences</taxon>
        <taxon>metagenomes</taxon>
        <taxon>ecological metagenomes</taxon>
    </lineage>
</organism>
<accession>A0A3B1CN59</accession>
<dbReference type="InterPro" id="IPR011990">
    <property type="entry name" value="TPR-like_helical_dom_sf"/>
</dbReference>
<dbReference type="AlphaFoldDB" id="A0A3B1CN59"/>
<evidence type="ECO:0000256" key="2">
    <source>
        <dbReference type="ARBA" id="ARBA00022803"/>
    </source>
</evidence>
<proteinExistence type="predicted"/>
<dbReference type="SMART" id="SM00028">
    <property type="entry name" value="TPR"/>
    <property type="match status" value="3"/>
</dbReference>
<dbReference type="PANTHER" id="PTHR44858:SF1">
    <property type="entry name" value="UDP-N-ACETYLGLUCOSAMINE--PEPTIDE N-ACETYLGLUCOSAMINYLTRANSFERASE SPINDLY-RELATED"/>
    <property type="match status" value="1"/>
</dbReference>
<sequence length="141" mass="15443">MRIYILVLCAMLLGAVSSDAFEFKWPGGGKAQAAKKADEFFRQARSAYGSADYSKVIELTTKAIKEDNTHAKSYSLRGKAKKDMGDVDGAFKDLNSAIQLDSKLGEAYFVRGQANEIMGEMDKAKADYKKGCDAGYRSACR</sequence>
<gene>
    <name evidence="3" type="ORF">MNBD_NITROSPINAE02-1158</name>
</gene>
<reference evidence="3" key="1">
    <citation type="submission" date="2018-06" db="EMBL/GenBank/DDBJ databases">
        <authorList>
            <person name="Zhirakovskaya E."/>
        </authorList>
    </citation>
    <scope>NUCLEOTIDE SEQUENCE</scope>
</reference>
<evidence type="ECO:0000313" key="3">
    <source>
        <dbReference type="EMBL" id="VAX25434.1"/>
    </source>
</evidence>
<dbReference type="EMBL" id="UOGE01000106">
    <property type="protein sequence ID" value="VAX25434.1"/>
    <property type="molecule type" value="Genomic_DNA"/>
</dbReference>
<dbReference type="InterPro" id="IPR019734">
    <property type="entry name" value="TPR_rpt"/>
</dbReference>
<protein>
    <submittedName>
        <fullName evidence="3">Uncharacterized protein</fullName>
    </submittedName>
</protein>
<dbReference type="Gene3D" id="1.25.40.10">
    <property type="entry name" value="Tetratricopeptide repeat domain"/>
    <property type="match status" value="1"/>
</dbReference>
<dbReference type="PANTHER" id="PTHR44858">
    <property type="entry name" value="TETRATRICOPEPTIDE REPEAT PROTEIN 6"/>
    <property type="match status" value="1"/>
</dbReference>
<name>A0A3B1CN59_9ZZZZ</name>
<evidence type="ECO:0000256" key="1">
    <source>
        <dbReference type="ARBA" id="ARBA00022737"/>
    </source>
</evidence>
<dbReference type="InterPro" id="IPR050498">
    <property type="entry name" value="Ycf3"/>
</dbReference>
<keyword evidence="1" id="KW-0677">Repeat</keyword>